<organism evidence="6 7">
    <name type="scientific">Salipiger mucosus DSM 16094</name>
    <dbReference type="NCBI Taxonomy" id="1123237"/>
    <lineage>
        <taxon>Bacteria</taxon>
        <taxon>Pseudomonadati</taxon>
        <taxon>Pseudomonadota</taxon>
        <taxon>Alphaproteobacteria</taxon>
        <taxon>Rhodobacterales</taxon>
        <taxon>Roseobacteraceae</taxon>
        <taxon>Salipiger</taxon>
    </lineage>
</organism>
<dbReference type="STRING" id="1123237.Salmuc_02209"/>
<feature type="domain" description="NAD-dependent epimerase/dehydratase" evidence="5">
    <location>
        <begin position="27"/>
        <end position="186"/>
    </location>
</feature>
<evidence type="ECO:0000256" key="4">
    <source>
        <dbReference type="SAM" id="MobiDB-lite"/>
    </source>
</evidence>
<dbReference type="InterPro" id="IPR036291">
    <property type="entry name" value="NAD(P)-bd_dom_sf"/>
</dbReference>
<keyword evidence="6" id="KW-0413">Isomerase</keyword>
<dbReference type="EMBL" id="APVH01000015">
    <property type="protein sequence ID" value="EPX83601.1"/>
    <property type="molecule type" value="Genomic_DNA"/>
</dbReference>
<dbReference type="eggNOG" id="COG0451">
    <property type="taxonomic scope" value="Bacteria"/>
</dbReference>
<gene>
    <name evidence="6" type="ORF">Salmuc_02209</name>
</gene>
<dbReference type="PANTHER" id="PTHR43103:SF5">
    <property type="entry name" value="4-EPIMERASE, PUTATIVE (AFU_ORTHOLOGUE AFUA_7G00360)-RELATED"/>
    <property type="match status" value="1"/>
</dbReference>
<dbReference type="PANTHER" id="PTHR43103">
    <property type="entry name" value="NUCLEOSIDE-DIPHOSPHATE-SUGAR EPIMERASE"/>
    <property type="match status" value="1"/>
</dbReference>
<dbReference type="HOGENOM" id="CLU_079334_0_0_5"/>
<dbReference type="GO" id="GO:0016491">
    <property type="term" value="F:oxidoreductase activity"/>
    <property type="evidence" value="ECO:0007669"/>
    <property type="project" value="UniProtKB-KW"/>
</dbReference>
<dbReference type="Proteomes" id="UP000015347">
    <property type="component" value="Unassembled WGS sequence"/>
</dbReference>
<evidence type="ECO:0000259" key="5">
    <source>
        <dbReference type="Pfam" id="PF01370"/>
    </source>
</evidence>
<proteinExistence type="inferred from homology"/>
<dbReference type="EC" id="5.1.3.2" evidence="6"/>
<evidence type="ECO:0000256" key="2">
    <source>
        <dbReference type="ARBA" id="ARBA00023002"/>
    </source>
</evidence>
<evidence type="ECO:0000256" key="3">
    <source>
        <dbReference type="ARBA" id="ARBA00023027"/>
    </source>
</evidence>
<evidence type="ECO:0000313" key="6">
    <source>
        <dbReference type="EMBL" id="EPX83601.1"/>
    </source>
</evidence>
<keyword evidence="2" id="KW-0560">Oxidoreductase</keyword>
<sequence>MSNNTQSTTDRRLHTPESPLRHSTSRIALTGGAGRVGTALRRALAGRTGGIKIVDTADPGPLAADETWDRVDISDGEALTACVADTDAVVHLAGYPNERGIEEILHINVLGTHNVLEAARRNGIERVVFGSSNHAVGFYPRETLVSNTDPMRPDTLYGLSKCWGELEAGLYFDKFGIRTLNIRIGNAGDRPTDARALNMWVSARDLAQLVLIGLEHPDITCTTVFGVSRVPSGWWDNSAATRLGYVPADTSEALAGPETRHERPSPLPQVAGYFQGGRFCVIDHDGEIRQRLP</sequence>
<dbReference type="RefSeq" id="WP_020040275.1">
    <property type="nucleotide sequence ID" value="NZ_KE557274.1"/>
</dbReference>
<feature type="region of interest" description="Disordered" evidence="4">
    <location>
        <begin position="1"/>
        <end position="24"/>
    </location>
</feature>
<dbReference type="AlphaFoldDB" id="S9QQF3"/>
<dbReference type="Gene3D" id="3.40.50.720">
    <property type="entry name" value="NAD(P)-binding Rossmann-like Domain"/>
    <property type="match status" value="1"/>
</dbReference>
<keyword evidence="7" id="KW-1185">Reference proteome</keyword>
<dbReference type="Pfam" id="PF01370">
    <property type="entry name" value="Epimerase"/>
    <property type="match status" value="1"/>
</dbReference>
<dbReference type="GO" id="GO:0003978">
    <property type="term" value="F:UDP-glucose 4-epimerase activity"/>
    <property type="evidence" value="ECO:0007669"/>
    <property type="project" value="UniProtKB-EC"/>
</dbReference>
<evidence type="ECO:0000256" key="1">
    <source>
        <dbReference type="ARBA" id="ARBA00007637"/>
    </source>
</evidence>
<comment type="caution">
    <text evidence="6">The sequence shown here is derived from an EMBL/GenBank/DDBJ whole genome shotgun (WGS) entry which is preliminary data.</text>
</comment>
<name>S9QQF3_9RHOB</name>
<dbReference type="OrthoDB" id="8770295at2"/>
<keyword evidence="3" id="KW-0520">NAD</keyword>
<comment type="similarity">
    <text evidence="1">Belongs to the NAD(P)-dependent epimerase/dehydratase family.</text>
</comment>
<protein>
    <submittedName>
        <fullName evidence="6">UDP-glucose 4-epimerase</fullName>
        <ecNumber evidence="6">5.1.3.2</ecNumber>
    </submittedName>
</protein>
<evidence type="ECO:0000313" key="7">
    <source>
        <dbReference type="Proteomes" id="UP000015347"/>
    </source>
</evidence>
<accession>S9QQF3</accession>
<dbReference type="SUPFAM" id="SSF51735">
    <property type="entry name" value="NAD(P)-binding Rossmann-fold domains"/>
    <property type="match status" value="1"/>
</dbReference>
<reference evidence="7" key="1">
    <citation type="journal article" date="2014" name="Stand. Genomic Sci.">
        <title>Genome sequence of the exopolysaccharide-producing Salipiger mucosus type strain (DSM 16094(T)), a moderately halophilic member of the Roseobacter clade.</title>
        <authorList>
            <person name="Riedel T."/>
            <person name="Spring S."/>
            <person name="Fiebig A."/>
            <person name="Petersen J."/>
            <person name="Kyrpides N.C."/>
            <person name="Goker M."/>
            <person name="Klenk H.P."/>
        </authorList>
    </citation>
    <scope>NUCLEOTIDE SEQUENCE [LARGE SCALE GENOMIC DNA]</scope>
    <source>
        <strain evidence="7">DSM 16094</strain>
    </source>
</reference>
<dbReference type="InterPro" id="IPR001509">
    <property type="entry name" value="Epimerase_deHydtase"/>
</dbReference>